<dbReference type="EMBL" id="JANAVB010016999">
    <property type="protein sequence ID" value="KAJ6831123.1"/>
    <property type="molecule type" value="Genomic_DNA"/>
</dbReference>
<evidence type="ECO:0000259" key="2">
    <source>
        <dbReference type="SMART" id="SM00322"/>
    </source>
</evidence>
<dbReference type="GO" id="GO:0003723">
    <property type="term" value="F:RNA binding"/>
    <property type="evidence" value="ECO:0007669"/>
    <property type="project" value="UniProtKB-UniRule"/>
</dbReference>
<evidence type="ECO:0000313" key="4">
    <source>
        <dbReference type="Proteomes" id="UP001140949"/>
    </source>
</evidence>
<keyword evidence="4" id="KW-1185">Reference proteome</keyword>
<dbReference type="InterPro" id="IPR004087">
    <property type="entry name" value="KH_dom"/>
</dbReference>
<dbReference type="Proteomes" id="UP001140949">
    <property type="component" value="Unassembled WGS sequence"/>
</dbReference>
<organism evidence="3 4">
    <name type="scientific">Iris pallida</name>
    <name type="common">Sweet iris</name>
    <dbReference type="NCBI Taxonomy" id="29817"/>
    <lineage>
        <taxon>Eukaryota</taxon>
        <taxon>Viridiplantae</taxon>
        <taxon>Streptophyta</taxon>
        <taxon>Embryophyta</taxon>
        <taxon>Tracheophyta</taxon>
        <taxon>Spermatophyta</taxon>
        <taxon>Magnoliopsida</taxon>
        <taxon>Liliopsida</taxon>
        <taxon>Asparagales</taxon>
        <taxon>Iridaceae</taxon>
        <taxon>Iridoideae</taxon>
        <taxon>Irideae</taxon>
        <taxon>Iris</taxon>
    </lineage>
</organism>
<dbReference type="Gene3D" id="3.30.1370.10">
    <property type="entry name" value="K Homology domain, type 1"/>
    <property type="match status" value="1"/>
</dbReference>
<dbReference type="SUPFAM" id="SSF54791">
    <property type="entry name" value="Eukaryotic type KH-domain (KH-domain type I)"/>
    <property type="match status" value="1"/>
</dbReference>
<gene>
    <name evidence="3" type="ORF">M6B38_350425</name>
</gene>
<dbReference type="AlphaFoldDB" id="A0AAX6GRD7"/>
<protein>
    <submittedName>
        <fullName evidence="3">Pyrophosphate--fructose 6-phosphate 1-phosphotransferase subunit alpha-like isoform X2</fullName>
    </submittedName>
</protein>
<evidence type="ECO:0000313" key="3">
    <source>
        <dbReference type="EMBL" id="KAJ6831123.1"/>
    </source>
</evidence>
<dbReference type="Pfam" id="PF00013">
    <property type="entry name" value="KH_1"/>
    <property type="match status" value="1"/>
</dbReference>
<dbReference type="InterPro" id="IPR036612">
    <property type="entry name" value="KH_dom_type_1_sf"/>
</dbReference>
<dbReference type="PROSITE" id="PS50084">
    <property type="entry name" value="KH_TYPE_1"/>
    <property type="match status" value="1"/>
</dbReference>
<feature type="domain" description="K Homology" evidence="2">
    <location>
        <begin position="21"/>
        <end position="91"/>
    </location>
</feature>
<reference evidence="3" key="2">
    <citation type="submission" date="2023-04" db="EMBL/GenBank/DDBJ databases">
        <authorList>
            <person name="Bruccoleri R.E."/>
            <person name="Oakeley E.J."/>
            <person name="Faust A.-M."/>
            <person name="Dessus-Babus S."/>
            <person name="Altorfer M."/>
            <person name="Burckhardt D."/>
            <person name="Oertli M."/>
            <person name="Naumann U."/>
            <person name="Petersen F."/>
            <person name="Wong J."/>
        </authorList>
    </citation>
    <scope>NUCLEOTIDE SEQUENCE</scope>
    <source>
        <strain evidence="3">GSM-AAB239-AS_SAM_17_03QT</strain>
        <tissue evidence="3">Leaf</tissue>
    </source>
</reference>
<sequence>MREGVGSMPIFDYGVGSRKEESDLQDVVVPRDLVPAIYGEDGYCLKQIREISEAKITIIEPRPEALETIIIISGTPEQAHATQSSMRLLALDFLFSKRTI</sequence>
<keyword evidence="1" id="KW-0694">RNA-binding</keyword>
<name>A0AAX6GRD7_IRIPA</name>
<proteinExistence type="predicted"/>
<reference evidence="3" key="1">
    <citation type="journal article" date="2023" name="GigaByte">
        <title>Genome assembly of the bearded iris, Iris pallida Lam.</title>
        <authorList>
            <person name="Bruccoleri R.E."/>
            <person name="Oakeley E.J."/>
            <person name="Faust A.M.E."/>
            <person name="Altorfer M."/>
            <person name="Dessus-Babus S."/>
            <person name="Burckhardt D."/>
            <person name="Oertli M."/>
            <person name="Naumann U."/>
            <person name="Petersen F."/>
            <person name="Wong J."/>
        </authorList>
    </citation>
    <scope>NUCLEOTIDE SEQUENCE</scope>
    <source>
        <strain evidence="3">GSM-AAB239-AS_SAM_17_03QT</strain>
    </source>
</reference>
<dbReference type="InterPro" id="IPR004088">
    <property type="entry name" value="KH_dom_type_1"/>
</dbReference>
<comment type="caution">
    <text evidence="3">The sequence shown here is derived from an EMBL/GenBank/DDBJ whole genome shotgun (WGS) entry which is preliminary data.</text>
</comment>
<accession>A0AAX6GRD7</accession>
<evidence type="ECO:0000256" key="1">
    <source>
        <dbReference type="PROSITE-ProRule" id="PRU00117"/>
    </source>
</evidence>
<dbReference type="SMART" id="SM00322">
    <property type="entry name" value="KH"/>
    <property type="match status" value="1"/>
</dbReference>